<dbReference type="InterPro" id="IPR023485">
    <property type="entry name" value="Ptyr_pPase"/>
</dbReference>
<evidence type="ECO:0000259" key="2">
    <source>
        <dbReference type="SMART" id="SM00226"/>
    </source>
</evidence>
<dbReference type="InterPro" id="IPR036196">
    <property type="entry name" value="Ptyr_pPase_sf"/>
</dbReference>
<dbReference type="Gene3D" id="1.10.8.1060">
    <property type="entry name" value="Corynebacterium glutamicum thioredoxin-dependent arsenate reductase, N-terminal domain"/>
    <property type="match status" value="1"/>
</dbReference>
<evidence type="ECO:0000313" key="3">
    <source>
        <dbReference type="EMBL" id="MEO9248203.1"/>
    </source>
</evidence>
<organism evidence="3 4">
    <name type="scientific">Citricoccus nitrophenolicus</name>
    <dbReference type="NCBI Taxonomy" id="863575"/>
    <lineage>
        <taxon>Bacteria</taxon>
        <taxon>Bacillati</taxon>
        <taxon>Actinomycetota</taxon>
        <taxon>Actinomycetes</taxon>
        <taxon>Micrococcales</taxon>
        <taxon>Micrococcaceae</taxon>
        <taxon>Citricoccus</taxon>
    </lineage>
</organism>
<comment type="caution">
    <text evidence="3">The sequence shown here is derived from an EMBL/GenBank/DDBJ whole genome shotgun (WGS) entry which is preliminary data.</text>
</comment>
<dbReference type="Proteomes" id="UP001484097">
    <property type="component" value="Unassembled WGS sequence"/>
</dbReference>
<reference evidence="3 4" key="1">
    <citation type="submission" date="2024-05" db="EMBL/GenBank/DDBJ databases">
        <authorList>
            <person name="Yi C."/>
        </authorList>
    </citation>
    <scope>NUCLEOTIDE SEQUENCE [LARGE SCALE GENOMIC DNA]</scope>
    <source>
        <strain evidence="3 4">XS13</strain>
    </source>
</reference>
<keyword evidence="1" id="KW-0059">Arsenical resistance</keyword>
<evidence type="ECO:0000256" key="1">
    <source>
        <dbReference type="ARBA" id="ARBA00022849"/>
    </source>
</evidence>
<dbReference type="PANTHER" id="PTHR43428:SF1">
    <property type="entry name" value="ARSENATE REDUCTASE"/>
    <property type="match status" value="1"/>
</dbReference>
<dbReference type="SUPFAM" id="SSF52788">
    <property type="entry name" value="Phosphotyrosine protein phosphatases I"/>
    <property type="match status" value="1"/>
</dbReference>
<keyword evidence="4" id="KW-1185">Reference proteome</keyword>
<dbReference type="EMBL" id="JBDXMX010000004">
    <property type="protein sequence ID" value="MEO9248203.1"/>
    <property type="molecule type" value="Genomic_DNA"/>
</dbReference>
<dbReference type="PANTHER" id="PTHR43428">
    <property type="entry name" value="ARSENATE REDUCTASE"/>
    <property type="match status" value="1"/>
</dbReference>
<dbReference type="Pfam" id="PF01451">
    <property type="entry name" value="LMWPc"/>
    <property type="match status" value="1"/>
</dbReference>
<dbReference type="SMART" id="SM00226">
    <property type="entry name" value="LMWPc"/>
    <property type="match status" value="1"/>
</dbReference>
<dbReference type="RefSeq" id="WP_347920806.1">
    <property type="nucleotide sequence ID" value="NZ_JBDXMX010000004.1"/>
</dbReference>
<dbReference type="Pfam" id="PF21234">
    <property type="entry name" value="Phosphatase-like_N"/>
    <property type="match status" value="1"/>
</dbReference>
<dbReference type="NCBIfam" id="NF046112">
    <property type="entry name" value="MSMEG_6209_Nter"/>
    <property type="match status" value="1"/>
</dbReference>
<protein>
    <submittedName>
        <fullName evidence="3">Low molecular weight phosphatase family protein</fullName>
    </submittedName>
</protein>
<sequence>MIDQDTAPHATAATRALDRNVLGRTAAHLYERYADVVDRETVDRIVQESYEELDRTAAVKTYLTASAGNFADHRLRSIAIARGAIESTSPRVLFVDDANAGRSQMAASLVLKHFAGLVTARSAGVEPGGRIYDTALEAMDEVGVSLEHAYPKPLSADVHEAAQFVITLACADQVQRMEGKDYRDWDIPSLEGKPLEEVRRVRDELDARVQELIREIGPDAEA</sequence>
<gene>
    <name evidence="3" type="ORF">ABDK96_10960</name>
</gene>
<proteinExistence type="predicted"/>
<feature type="domain" description="Phosphotyrosine protein phosphatase I" evidence="2">
    <location>
        <begin position="90"/>
        <end position="215"/>
    </location>
</feature>
<evidence type="ECO:0000313" key="4">
    <source>
        <dbReference type="Proteomes" id="UP001484097"/>
    </source>
</evidence>
<name>A0ABV0IJ64_9MICC</name>
<dbReference type="InterPro" id="IPR048716">
    <property type="entry name" value="Phosphatase-like_N"/>
</dbReference>
<dbReference type="Gene3D" id="3.40.50.2300">
    <property type="match status" value="1"/>
</dbReference>
<accession>A0ABV0IJ64</accession>